<gene>
    <name evidence="3" type="ORF">D3Y57_04350</name>
</gene>
<keyword evidence="3" id="KW-0614">Plasmid</keyword>
<keyword evidence="3" id="KW-0378">Hydrolase</keyword>
<dbReference type="InterPro" id="IPR006680">
    <property type="entry name" value="Amidohydro-rel"/>
</dbReference>
<keyword evidence="1" id="KW-0456">Lyase</keyword>
<dbReference type="Gene3D" id="3.20.20.140">
    <property type="entry name" value="Metal-dependent hydrolases"/>
    <property type="match status" value="1"/>
</dbReference>
<evidence type="ECO:0000313" key="3">
    <source>
        <dbReference type="EMBL" id="AYJ85261.1"/>
    </source>
</evidence>
<dbReference type="GO" id="GO:0019748">
    <property type="term" value="P:secondary metabolic process"/>
    <property type="evidence" value="ECO:0007669"/>
    <property type="project" value="TreeGrafter"/>
</dbReference>
<name>A0A494THG8_SPHPE</name>
<dbReference type="SUPFAM" id="SSF51556">
    <property type="entry name" value="Metallo-dependent hydrolases"/>
    <property type="match status" value="1"/>
</dbReference>
<dbReference type="PANTHER" id="PTHR21240">
    <property type="entry name" value="2-AMINO-3-CARBOXYLMUCONATE-6-SEMIALDEHYDE DECARBOXYLASE"/>
    <property type="match status" value="1"/>
</dbReference>
<dbReference type="OrthoDB" id="9799024at2"/>
<evidence type="ECO:0000259" key="2">
    <source>
        <dbReference type="Pfam" id="PF04909"/>
    </source>
</evidence>
<protein>
    <submittedName>
        <fullName evidence="3">Amidohydrolase</fullName>
    </submittedName>
</protein>
<dbReference type="InterPro" id="IPR032466">
    <property type="entry name" value="Metal_Hydrolase"/>
</dbReference>
<dbReference type="Proteomes" id="UP000276254">
    <property type="component" value="Plasmid unnamed1"/>
</dbReference>
<dbReference type="AlphaFoldDB" id="A0A494THG8"/>
<sequence length="414" mass="46102">MTAIINGTDAMTTAPQAETLGYRAIDSDGHYYEPHDAFTRHLESRFSNRAINVRVDERDGLGRLFYGDKKLGMMKVTQTDFTGMPGSRADFFQGLIDDEEGWHQTEVINAHDHPAMMNRDARIALMDKQGIEATLLFPSVGVAVEHEMHDDVDALYAGLRAFNRWLEEDWGFGGDGRIYAAPMLSLVDVDQACAELERVLKLGAKMLHMKRGPVYGASVADPSCDRFWAMVEEADVPLTFHIGDAGYHELWGTQWGEAPRPPLQYTSPFQVYLASPAMEDTIANLILNNLFDRFPKLKILSVENGSDWVKGLMKRMNKAAFQTRGQAGLGGPVTCKPAEVLKKNFYFCPFFEEDPVELAALIGEGQVLFGSDWPHPEGLAEPLDFANKLIAHGDTAMTRRIMRSNIANLIGLEA</sequence>
<keyword evidence="4" id="KW-1185">Reference proteome</keyword>
<dbReference type="Pfam" id="PF04909">
    <property type="entry name" value="Amidohydro_2"/>
    <property type="match status" value="1"/>
</dbReference>
<dbReference type="GO" id="GO:0016787">
    <property type="term" value="F:hydrolase activity"/>
    <property type="evidence" value="ECO:0007669"/>
    <property type="project" value="UniProtKB-KW"/>
</dbReference>
<dbReference type="InterPro" id="IPR032465">
    <property type="entry name" value="ACMSD"/>
</dbReference>
<evidence type="ECO:0000256" key="1">
    <source>
        <dbReference type="ARBA" id="ARBA00023239"/>
    </source>
</evidence>
<dbReference type="GO" id="GO:0016831">
    <property type="term" value="F:carboxy-lyase activity"/>
    <property type="evidence" value="ECO:0007669"/>
    <property type="project" value="InterPro"/>
</dbReference>
<feature type="domain" description="Amidohydrolase-related" evidence="2">
    <location>
        <begin position="110"/>
        <end position="411"/>
    </location>
</feature>
<evidence type="ECO:0000313" key="4">
    <source>
        <dbReference type="Proteomes" id="UP000276254"/>
    </source>
</evidence>
<dbReference type="PANTHER" id="PTHR21240:SF28">
    <property type="entry name" value="ISO-OROTATE DECARBOXYLASE (EUROFUNG)"/>
    <property type="match status" value="1"/>
</dbReference>
<accession>A0A494THG8</accession>
<geneLocation type="plasmid" evidence="3">
    <name>unnamed1</name>
</geneLocation>
<dbReference type="KEGG" id="spha:D3Y57_04350"/>
<dbReference type="EMBL" id="CP032828">
    <property type="protein sequence ID" value="AYJ85261.1"/>
    <property type="molecule type" value="Genomic_DNA"/>
</dbReference>
<reference evidence="3 4" key="1">
    <citation type="submission" date="2018-09" db="EMBL/GenBank/DDBJ databases">
        <title>Sphingomonas peninsula sp. nov., isolated from fildes peninsula, Antarctic soil.</title>
        <authorList>
            <person name="Yingchao G."/>
        </authorList>
    </citation>
    <scope>NUCLEOTIDE SEQUENCE [LARGE SCALE GENOMIC DNA]</scope>
    <source>
        <strain evidence="3 4">YZ-8</strain>
        <plasmid evidence="3 4">unnamed1</plasmid>
    </source>
</reference>
<dbReference type="GO" id="GO:0005737">
    <property type="term" value="C:cytoplasm"/>
    <property type="evidence" value="ECO:0007669"/>
    <property type="project" value="TreeGrafter"/>
</dbReference>
<organism evidence="3 4">
    <name type="scientific">Sphingomonas paeninsulae</name>
    <dbReference type="NCBI Taxonomy" id="2319844"/>
    <lineage>
        <taxon>Bacteria</taxon>
        <taxon>Pseudomonadati</taxon>
        <taxon>Pseudomonadota</taxon>
        <taxon>Alphaproteobacteria</taxon>
        <taxon>Sphingomonadales</taxon>
        <taxon>Sphingomonadaceae</taxon>
        <taxon>Sphingomonas</taxon>
    </lineage>
</organism>
<proteinExistence type="predicted"/>